<dbReference type="Proteomes" id="UP000311382">
    <property type="component" value="Unassembled WGS sequence"/>
</dbReference>
<evidence type="ECO:0000256" key="4">
    <source>
        <dbReference type="ARBA" id="ARBA00023163"/>
    </source>
</evidence>
<dbReference type="GO" id="GO:0016592">
    <property type="term" value="C:mediator complex"/>
    <property type="evidence" value="ECO:0007669"/>
    <property type="project" value="InterPro"/>
</dbReference>
<keyword evidence="5" id="KW-0539">Nucleus</keyword>
<keyword evidence="3" id="KW-0805">Transcription regulation</keyword>
<comment type="caution">
    <text evidence="7">The sequence shown here is derived from an EMBL/GenBank/DDBJ whole genome shotgun (WGS) entry which is preliminary data.</text>
</comment>
<accession>A0A5C5G113</accession>
<name>A0A5C5G113_9BASI</name>
<dbReference type="PANTHER" id="PTHR12434:SF6">
    <property type="entry name" value="MEDIATOR OF RNA POLYMERASE II TRANSCRIPTION SUBUNIT 22"/>
    <property type="match status" value="1"/>
</dbReference>
<dbReference type="GO" id="GO:0006357">
    <property type="term" value="P:regulation of transcription by RNA polymerase II"/>
    <property type="evidence" value="ECO:0007669"/>
    <property type="project" value="InterPro"/>
</dbReference>
<evidence type="ECO:0000256" key="6">
    <source>
        <dbReference type="SAM" id="MobiDB-lite"/>
    </source>
</evidence>
<dbReference type="EMBL" id="SOZI01000032">
    <property type="protein sequence ID" value="TNY22054.1"/>
    <property type="molecule type" value="Genomic_DNA"/>
</dbReference>
<dbReference type="STRING" id="5288.A0A5C5G113"/>
<evidence type="ECO:0000313" key="7">
    <source>
        <dbReference type="EMBL" id="TNY22054.1"/>
    </source>
</evidence>
<dbReference type="InterPro" id="IPR009332">
    <property type="entry name" value="Med22"/>
</dbReference>
<dbReference type="AlphaFoldDB" id="A0A5C5G113"/>
<feature type="compositionally biased region" description="Polar residues" evidence="6">
    <location>
        <begin position="22"/>
        <end position="39"/>
    </location>
</feature>
<comment type="subcellular location">
    <subcellularLocation>
        <location evidence="1">Nucleus</location>
    </subcellularLocation>
</comment>
<dbReference type="PANTHER" id="PTHR12434">
    <property type="entry name" value="MEDIATOR OF RNA POLYMERASE II TRANSCRIPTION SUBUNIT 22"/>
    <property type="match status" value="1"/>
</dbReference>
<evidence type="ECO:0000256" key="5">
    <source>
        <dbReference type="ARBA" id="ARBA00023242"/>
    </source>
</evidence>
<evidence type="ECO:0000313" key="8">
    <source>
        <dbReference type="Proteomes" id="UP000311382"/>
    </source>
</evidence>
<dbReference type="GO" id="GO:0003712">
    <property type="term" value="F:transcription coregulator activity"/>
    <property type="evidence" value="ECO:0007669"/>
    <property type="project" value="InterPro"/>
</dbReference>
<dbReference type="OrthoDB" id="203279at2759"/>
<evidence type="ECO:0000256" key="1">
    <source>
        <dbReference type="ARBA" id="ARBA00004123"/>
    </source>
</evidence>
<keyword evidence="8" id="KW-1185">Reference proteome</keyword>
<proteinExistence type="inferred from homology"/>
<sequence>MQSSHAPPAPPKQTDFRRRTVLPSTQRNAAQQGAGSTSHGGLDLASDDYLDRVEEELNRRVDHDTQSLVDGMRDLVALAKVDPSHPPHPSAAAHRALASQLKTEHMLRSAQSLLALSHTLKLLHLFGDGHAGHAAREKRQDELVDDIARLKARARELAGEQAVPEGALSV</sequence>
<evidence type="ECO:0000256" key="2">
    <source>
        <dbReference type="ARBA" id="ARBA00005942"/>
    </source>
</evidence>
<keyword evidence="4" id="KW-0804">Transcription</keyword>
<evidence type="ECO:0000256" key="3">
    <source>
        <dbReference type="ARBA" id="ARBA00023015"/>
    </source>
</evidence>
<organism evidence="7 8">
    <name type="scientific">Rhodotorula diobovata</name>
    <dbReference type="NCBI Taxonomy" id="5288"/>
    <lineage>
        <taxon>Eukaryota</taxon>
        <taxon>Fungi</taxon>
        <taxon>Dikarya</taxon>
        <taxon>Basidiomycota</taxon>
        <taxon>Pucciniomycotina</taxon>
        <taxon>Microbotryomycetes</taxon>
        <taxon>Sporidiobolales</taxon>
        <taxon>Sporidiobolaceae</taxon>
        <taxon>Rhodotorula</taxon>
    </lineage>
</organism>
<protein>
    <submittedName>
        <fullName evidence="7">Uncharacterized protein</fullName>
    </submittedName>
</protein>
<comment type="similarity">
    <text evidence="2">Belongs to the Mediator complex subunit 22 family.</text>
</comment>
<gene>
    <name evidence="7" type="ORF">DMC30DRAFT_411169</name>
</gene>
<reference evidence="7 8" key="1">
    <citation type="submission" date="2019-03" db="EMBL/GenBank/DDBJ databases">
        <title>Rhodosporidium diobovatum UCD-FST 08-225 genome sequencing, assembly, and annotation.</title>
        <authorList>
            <person name="Fakankun I.U."/>
            <person name="Fristensky B."/>
            <person name="Levin D.B."/>
        </authorList>
    </citation>
    <scope>NUCLEOTIDE SEQUENCE [LARGE SCALE GENOMIC DNA]</scope>
    <source>
        <strain evidence="7 8">UCD-FST 08-225</strain>
    </source>
</reference>
<feature type="region of interest" description="Disordered" evidence="6">
    <location>
        <begin position="1"/>
        <end position="47"/>
    </location>
</feature>
<dbReference type="Pfam" id="PF06179">
    <property type="entry name" value="Med22"/>
    <property type="match status" value="1"/>
</dbReference>